<feature type="region of interest" description="Disordered" evidence="1">
    <location>
        <begin position="25"/>
        <end position="62"/>
    </location>
</feature>
<reference evidence="2 3" key="2">
    <citation type="submission" date="2018-11" db="EMBL/GenBank/DDBJ databases">
        <authorList>
            <consortium name="Pathogen Informatics"/>
        </authorList>
    </citation>
    <scope>NUCLEOTIDE SEQUENCE [LARGE SCALE GENOMIC DNA]</scope>
    <source>
        <strain evidence="2 3">Costa Rica</strain>
    </source>
</reference>
<reference evidence="4" key="1">
    <citation type="submission" date="2017-02" db="UniProtKB">
        <authorList>
            <consortium name="WormBaseParasite"/>
        </authorList>
    </citation>
    <scope>IDENTIFICATION</scope>
</reference>
<feature type="compositionally biased region" description="Polar residues" evidence="1">
    <location>
        <begin position="51"/>
        <end position="62"/>
    </location>
</feature>
<evidence type="ECO:0000313" key="2">
    <source>
        <dbReference type="EMBL" id="VDM58317.1"/>
    </source>
</evidence>
<protein>
    <submittedName>
        <fullName evidence="4">UBX domain-containing protein</fullName>
    </submittedName>
</protein>
<dbReference type="Proteomes" id="UP000267027">
    <property type="component" value="Unassembled WGS sequence"/>
</dbReference>
<sequence>MGGGGGGVAMVAQEAVGQPAVLLRCRNNNNSNNDNDMREDTPSGNDEPPAQSDSAKQSQSLDGHTRYTVRLISPYFQLITPSSFALVQEEGRPRVSNLNGDVSEVKLRM</sequence>
<proteinExistence type="predicted"/>
<evidence type="ECO:0000256" key="1">
    <source>
        <dbReference type="SAM" id="MobiDB-lite"/>
    </source>
</evidence>
<dbReference type="EMBL" id="UYYA01003972">
    <property type="protein sequence ID" value="VDM58317.1"/>
    <property type="molecule type" value="Genomic_DNA"/>
</dbReference>
<keyword evidence="3" id="KW-1185">Reference proteome</keyword>
<dbReference type="WBParaSite" id="ACOC_0000673101-mRNA-1">
    <property type="protein sequence ID" value="ACOC_0000673101-mRNA-1"/>
    <property type="gene ID" value="ACOC_0000673101"/>
</dbReference>
<accession>A0A0R3PNR1</accession>
<name>A0A0R3PNR1_ANGCS</name>
<evidence type="ECO:0000313" key="4">
    <source>
        <dbReference type="WBParaSite" id="ACOC_0000673101-mRNA-1"/>
    </source>
</evidence>
<dbReference type="AlphaFoldDB" id="A0A0R3PNR1"/>
<organism evidence="4">
    <name type="scientific">Angiostrongylus costaricensis</name>
    <name type="common">Nematode worm</name>
    <dbReference type="NCBI Taxonomy" id="334426"/>
    <lineage>
        <taxon>Eukaryota</taxon>
        <taxon>Metazoa</taxon>
        <taxon>Ecdysozoa</taxon>
        <taxon>Nematoda</taxon>
        <taxon>Chromadorea</taxon>
        <taxon>Rhabditida</taxon>
        <taxon>Rhabditina</taxon>
        <taxon>Rhabditomorpha</taxon>
        <taxon>Strongyloidea</taxon>
        <taxon>Metastrongylidae</taxon>
        <taxon>Angiostrongylus</taxon>
    </lineage>
</organism>
<evidence type="ECO:0000313" key="3">
    <source>
        <dbReference type="Proteomes" id="UP000267027"/>
    </source>
</evidence>
<gene>
    <name evidence="2" type="ORF">ACOC_LOCUS6732</name>
</gene>